<protein>
    <submittedName>
        <fullName evidence="2">Uncharacterized protein</fullName>
    </submittedName>
</protein>
<evidence type="ECO:0000256" key="1">
    <source>
        <dbReference type="SAM" id="MobiDB-lite"/>
    </source>
</evidence>
<gene>
    <name evidence="2" type="ORF">NDU88_003546</name>
</gene>
<name>A0AAV7QF71_PLEWA</name>
<feature type="region of interest" description="Disordered" evidence="1">
    <location>
        <begin position="36"/>
        <end position="73"/>
    </location>
</feature>
<evidence type="ECO:0000313" key="2">
    <source>
        <dbReference type="EMBL" id="KAJ1137133.1"/>
    </source>
</evidence>
<proteinExistence type="predicted"/>
<feature type="non-terminal residue" evidence="2">
    <location>
        <position position="73"/>
    </location>
</feature>
<accession>A0AAV7QF71</accession>
<organism evidence="2 3">
    <name type="scientific">Pleurodeles waltl</name>
    <name type="common">Iberian ribbed newt</name>
    <dbReference type="NCBI Taxonomy" id="8319"/>
    <lineage>
        <taxon>Eukaryota</taxon>
        <taxon>Metazoa</taxon>
        <taxon>Chordata</taxon>
        <taxon>Craniata</taxon>
        <taxon>Vertebrata</taxon>
        <taxon>Euteleostomi</taxon>
        <taxon>Amphibia</taxon>
        <taxon>Batrachia</taxon>
        <taxon>Caudata</taxon>
        <taxon>Salamandroidea</taxon>
        <taxon>Salamandridae</taxon>
        <taxon>Pleurodelinae</taxon>
        <taxon>Pleurodeles</taxon>
    </lineage>
</organism>
<sequence>MRLRWVFSAINAAARVNEKGWYHSVPDLREREAKTLSLKGQAAPRVPGSHRVKEQPAGGEGGTGNMENPQDFV</sequence>
<dbReference type="Proteomes" id="UP001066276">
    <property type="component" value="Chromosome 6"/>
</dbReference>
<comment type="caution">
    <text evidence="2">The sequence shown here is derived from an EMBL/GenBank/DDBJ whole genome shotgun (WGS) entry which is preliminary data.</text>
</comment>
<evidence type="ECO:0000313" key="3">
    <source>
        <dbReference type="Proteomes" id="UP001066276"/>
    </source>
</evidence>
<keyword evidence="3" id="KW-1185">Reference proteome</keyword>
<reference evidence="2" key="1">
    <citation type="journal article" date="2022" name="bioRxiv">
        <title>Sequencing and chromosome-scale assembly of the giantPleurodeles waltlgenome.</title>
        <authorList>
            <person name="Brown T."/>
            <person name="Elewa A."/>
            <person name="Iarovenko S."/>
            <person name="Subramanian E."/>
            <person name="Araus A.J."/>
            <person name="Petzold A."/>
            <person name="Susuki M."/>
            <person name="Suzuki K.-i.T."/>
            <person name="Hayashi T."/>
            <person name="Toyoda A."/>
            <person name="Oliveira C."/>
            <person name="Osipova E."/>
            <person name="Leigh N.D."/>
            <person name="Simon A."/>
            <person name="Yun M.H."/>
        </authorList>
    </citation>
    <scope>NUCLEOTIDE SEQUENCE</scope>
    <source>
        <strain evidence="2">20211129_DDA</strain>
        <tissue evidence="2">Liver</tissue>
    </source>
</reference>
<dbReference type="EMBL" id="JANPWB010000010">
    <property type="protein sequence ID" value="KAJ1137133.1"/>
    <property type="molecule type" value="Genomic_DNA"/>
</dbReference>
<dbReference type="AlphaFoldDB" id="A0AAV7QF71"/>